<dbReference type="CDD" id="cd08440">
    <property type="entry name" value="PBP2_LTTR_like_4"/>
    <property type="match status" value="1"/>
</dbReference>
<dbReference type="InterPro" id="IPR000847">
    <property type="entry name" value="LysR_HTH_N"/>
</dbReference>
<dbReference type="AlphaFoldDB" id="A0A420KD18"/>
<dbReference type="SUPFAM" id="SSF46785">
    <property type="entry name" value="Winged helix' DNA-binding domain"/>
    <property type="match status" value="1"/>
</dbReference>
<keyword evidence="3" id="KW-0238">DNA-binding</keyword>
<sequence>MNVTLRQLRVFCAVYERRSFTSAAEDMHMTQSAVSKLCAELESELGLPLFERTTRRVEPRDGAAELYEYAQEVLNTMRIAGRRLSALRTLERGTISIAASPMMMYGLLNPTIQQFHAAHPHVDLDLYELSTDETIDYVRTGKCDLGLVSMSETDPQLSARVVYAQPLALACAPQHPLVRHKRITWGAISDFEHVTLRSVYSTRRTVDRILKAQGLELRSTIQAGTLATALGLVKANAGVTLIPGYARQFAIDLGLKVLTISEEEPYLHELSLLTRKGLRPSIAAEAFIEQLDGTFSHLTSR</sequence>
<dbReference type="PANTHER" id="PTHR30419:SF8">
    <property type="entry name" value="NITROGEN ASSIMILATION TRANSCRIPTIONAL ACTIVATOR-RELATED"/>
    <property type="match status" value="1"/>
</dbReference>
<dbReference type="InterPro" id="IPR005119">
    <property type="entry name" value="LysR_subst-bd"/>
</dbReference>
<evidence type="ECO:0000259" key="5">
    <source>
        <dbReference type="PROSITE" id="PS50931"/>
    </source>
</evidence>
<evidence type="ECO:0000313" key="7">
    <source>
        <dbReference type="Proteomes" id="UP000216225"/>
    </source>
</evidence>
<dbReference type="EMBL" id="NKDB02000002">
    <property type="protein sequence ID" value="RKJ97122.1"/>
    <property type="molecule type" value="Genomic_DNA"/>
</dbReference>
<dbReference type="PRINTS" id="PR00039">
    <property type="entry name" value="HTHLYSR"/>
</dbReference>
<dbReference type="PROSITE" id="PS50931">
    <property type="entry name" value="HTH_LYSR"/>
    <property type="match status" value="1"/>
</dbReference>
<comment type="similarity">
    <text evidence="1">Belongs to the LysR transcriptional regulatory family.</text>
</comment>
<protein>
    <submittedName>
        <fullName evidence="6">LysR family transcriptional regulator</fullName>
    </submittedName>
</protein>
<comment type="caution">
    <text evidence="6">The sequence shown here is derived from an EMBL/GenBank/DDBJ whole genome shotgun (WGS) entry which is preliminary data.</text>
</comment>
<evidence type="ECO:0000313" key="6">
    <source>
        <dbReference type="EMBL" id="RKJ97122.1"/>
    </source>
</evidence>
<dbReference type="Pfam" id="PF03466">
    <property type="entry name" value="LysR_substrate"/>
    <property type="match status" value="1"/>
</dbReference>
<dbReference type="GO" id="GO:0005829">
    <property type="term" value="C:cytosol"/>
    <property type="evidence" value="ECO:0007669"/>
    <property type="project" value="TreeGrafter"/>
</dbReference>
<dbReference type="InterPro" id="IPR036388">
    <property type="entry name" value="WH-like_DNA-bd_sf"/>
</dbReference>
<gene>
    <name evidence="6" type="ORF">CE154_014110</name>
</gene>
<evidence type="ECO:0000256" key="1">
    <source>
        <dbReference type="ARBA" id="ARBA00009437"/>
    </source>
</evidence>
<dbReference type="Proteomes" id="UP000216225">
    <property type="component" value="Unassembled WGS sequence"/>
</dbReference>
<feature type="domain" description="HTH lysR-type" evidence="5">
    <location>
        <begin position="3"/>
        <end position="60"/>
    </location>
</feature>
<accession>A0A420KD18</accession>
<dbReference type="Gene3D" id="3.40.190.290">
    <property type="match status" value="1"/>
</dbReference>
<dbReference type="RefSeq" id="WP_094439008.1">
    <property type="nucleotide sequence ID" value="NZ_NKDB02000002.1"/>
</dbReference>
<dbReference type="InterPro" id="IPR050950">
    <property type="entry name" value="HTH-type_LysR_regulators"/>
</dbReference>
<dbReference type="GO" id="GO:0003677">
    <property type="term" value="F:DNA binding"/>
    <property type="evidence" value="ECO:0007669"/>
    <property type="project" value="UniProtKB-KW"/>
</dbReference>
<keyword evidence="4" id="KW-0804">Transcription</keyword>
<dbReference type="PANTHER" id="PTHR30419">
    <property type="entry name" value="HTH-TYPE TRANSCRIPTIONAL REGULATOR YBHD"/>
    <property type="match status" value="1"/>
</dbReference>
<reference evidence="6 7" key="1">
    <citation type="submission" date="2018-09" db="EMBL/GenBank/DDBJ databases">
        <title>Genome comparison of Alicycliphilus sp. BQ1, a polyurethanolytic bacterium, with its closest phylogenetic relatives Alicycliphilus denitrificans BC and K601, unable to attack polyurethane.</title>
        <authorList>
            <person name="Loza-Tavera H."/>
            <person name="Lozano L."/>
            <person name="Cevallos M."/>
            <person name="Maya-Lucas O."/>
            <person name="Garcia-Mena J."/>
            <person name="Hernandez J."/>
        </authorList>
    </citation>
    <scope>NUCLEOTIDE SEQUENCE [LARGE SCALE GENOMIC DNA]</scope>
    <source>
        <strain evidence="6 7">BQ1</strain>
    </source>
</reference>
<proteinExistence type="inferred from homology"/>
<keyword evidence="2" id="KW-0805">Transcription regulation</keyword>
<organism evidence="6 7">
    <name type="scientific">Alicycliphilus denitrificans</name>
    <dbReference type="NCBI Taxonomy" id="179636"/>
    <lineage>
        <taxon>Bacteria</taxon>
        <taxon>Pseudomonadati</taxon>
        <taxon>Pseudomonadota</taxon>
        <taxon>Betaproteobacteria</taxon>
        <taxon>Burkholderiales</taxon>
        <taxon>Comamonadaceae</taxon>
        <taxon>Alicycliphilus</taxon>
    </lineage>
</organism>
<dbReference type="InterPro" id="IPR036390">
    <property type="entry name" value="WH_DNA-bd_sf"/>
</dbReference>
<dbReference type="Pfam" id="PF00126">
    <property type="entry name" value="HTH_1"/>
    <property type="match status" value="1"/>
</dbReference>
<evidence type="ECO:0000256" key="4">
    <source>
        <dbReference type="ARBA" id="ARBA00023163"/>
    </source>
</evidence>
<evidence type="ECO:0000256" key="3">
    <source>
        <dbReference type="ARBA" id="ARBA00023125"/>
    </source>
</evidence>
<name>A0A420KD18_9BURK</name>
<dbReference type="Gene3D" id="1.10.10.10">
    <property type="entry name" value="Winged helix-like DNA-binding domain superfamily/Winged helix DNA-binding domain"/>
    <property type="match status" value="1"/>
</dbReference>
<dbReference type="SUPFAM" id="SSF53850">
    <property type="entry name" value="Periplasmic binding protein-like II"/>
    <property type="match status" value="1"/>
</dbReference>
<dbReference type="FunFam" id="1.10.10.10:FF:000001">
    <property type="entry name" value="LysR family transcriptional regulator"/>
    <property type="match status" value="1"/>
</dbReference>
<evidence type="ECO:0000256" key="2">
    <source>
        <dbReference type="ARBA" id="ARBA00023015"/>
    </source>
</evidence>
<dbReference type="GO" id="GO:0003700">
    <property type="term" value="F:DNA-binding transcription factor activity"/>
    <property type="evidence" value="ECO:0007669"/>
    <property type="project" value="InterPro"/>
</dbReference>